<comment type="caution">
    <text evidence="4">The sequence shown here is derived from an EMBL/GenBank/DDBJ whole genome shotgun (WGS) entry which is preliminary data.</text>
</comment>
<gene>
    <name evidence="4" type="ORF">J2S42_002990</name>
</gene>
<dbReference type="EMBL" id="JAUSUZ010000001">
    <property type="protein sequence ID" value="MDQ0366321.1"/>
    <property type="molecule type" value="Genomic_DNA"/>
</dbReference>
<dbReference type="GO" id="GO:0016020">
    <property type="term" value="C:membrane"/>
    <property type="evidence" value="ECO:0007669"/>
    <property type="project" value="UniProtKB-SubCell"/>
</dbReference>
<feature type="domain" description="Beta-lactamase-related" evidence="3">
    <location>
        <begin position="5"/>
        <end position="322"/>
    </location>
</feature>
<dbReference type="InterPro" id="IPR001466">
    <property type="entry name" value="Beta-lactam-related"/>
</dbReference>
<dbReference type="InterPro" id="IPR012338">
    <property type="entry name" value="Beta-lactam/transpept-like"/>
</dbReference>
<proteinExistence type="predicted"/>
<dbReference type="PANTHER" id="PTHR46825">
    <property type="entry name" value="D-ALANYL-D-ALANINE-CARBOXYPEPTIDASE/ENDOPEPTIDASE AMPH"/>
    <property type="match status" value="1"/>
</dbReference>
<dbReference type="InterPro" id="IPR050491">
    <property type="entry name" value="AmpC-like"/>
</dbReference>
<reference evidence="4 5" key="1">
    <citation type="submission" date="2023-07" db="EMBL/GenBank/DDBJ databases">
        <title>Sequencing the genomes of 1000 actinobacteria strains.</title>
        <authorList>
            <person name="Klenk H.-P."/>
        </authorList>
    </citation>
    <scope>NUCLEOTIDE SEQUENCE [LARGE SCALE GENOMIC DNA]</scope>
    <source>
        <strain evidence="4 5">DSM 44709</strain>
    </source>
</reference>
<dbReference type="Gene3D" id="3.40.710.10">
    <property type="entry name" value="DD-peptidase/beta-lactamase superfamily"/>
    <property type="match status" value="1"/>
</dbReference>
<dbReference type="Proteomes" id="UP001240236">
    <property type="component" value="Unassembled WGS sequence"/>
</dbReference>
<comment type="subcellular location">
    <subcellularLocation>
        <location evidence="1">Membrane</location>
    </subcellularLocation>
</comment>
<dbReference type="AlphaFoldDB" id="A0AAE3VYR4"/>
<evidence type="ECO:0000256" key="1">
    <source>
        <dbReference type="ARBA" id="ARBA00004370"/>
    </source>
</evidence>
<accession>A0AAE3VYR4</accession>
<evidence type="ECO:0000313" key="5">
    <source>
        <dbReference type="Proteomes" id="UP001240236"/>
    </source>
</evidence>
<protein>
    <submittedName>
        <fullName evidence="4">CubicO group peptidase (Beta-lactamase class C family)</fullName>
    </submittedName>
</protein>
<evidence type="ECO:0000259" key="3">
    <source>
        <dbReference type="Pfam" id="PF00144"/>
    </source>
</evidence>
<dbReference type="Pfam" id="PF00144">
    <property type="entry name" value="Beta-lactamase"/>
    <property type="match status" value="1"/>
</dbReference>
<dbReference type="SUPFAM" id="SSF56601">
    <property type="entry name" value="beta-lactamase/transpeptidase-like"/>
    <property type="match status" value="1"/>
</dbReference>
<dbReference type="RefSeq" id="WP_307239557.1">
    <property type="nucleotide sequence ID" value="NZ_JAUSUZ010000001.1"/>
</dbReference>
<evidence type="ECO:0000313" key="4">
    <source>
        <dbReference type="EMBL" id="MDQ0366321.1"/>
    </source>
</evidence>
<sequence length="337" mass="36574">MTSLAEAVDAIAEEHGFSGVVSVDRGGRAEFAKAYGPADRAYAIPNTVDTRFAIASGAKALTALTVVSLIEDGVLRLDTTARSLLRDDLPLIDDRVTVEQLLAHRSGIGDYLDEDDPDLDLDDYLLPVPMQQLAAPEDYLGVLDGYAAKFPPGERFSYCNAGYVVLALLAERASGVGYHELVRSRVCAPAGMRDTEFLRSDELPDRTARGYVPAGDGRWRSNVFHLPVRGVGDGGAYTTVADMSAFWRALFAGRIVPARWVTEMVRPRQDVPGERLRAGLGFFLHETRDQVTLIGQDAGVSFMSVHDPASALTYTVIGNTSAGAWPVLRPLRERFSG</sequence>
<keyword evidence="2" id="KW-0472">Membrane</keyword>
<evidence type="ECO:0000256" key="2">
    <source>
        <dbReference type="ARBA" id="ARBA00023136"/>
    </source>
</evidence>
<organism evidence="4 5">
    <name type="scientific">Catenuloplanes indicus</name>
    <dbReference type="NCBI Taxonomy" id="137267"/>
    <lineage>
        <taxon>Bacteria</taxon>
        <taxon>Bacillati</taxon>
        <taxon>Actinomycetota</taxon>
        <taxon>Actinomycetes</taxon>
        <taxon>Micromonosporales</taxon>
        <taxon>Micromonosporaceae</taxon>
        <taxon>Catenuloplanes</taxon>
    </lineage>
</organism>
<keyword evidence="5" id="KW-1185">Reference proteome</keyword>
<name>A0AAE3VYR4_9ACTN</name>
<dbReference type="PANTHER" id="PTHR46825:SF11">
    <property type="entry name" value="PENICILLIN-BINDING PROTEIN 4"/>
    <property type="match status" value="1"/>
</dbReference>